<dbReference type="InterPro" id="IPR003961">
    <property type="entry name" value="FN3_dom"/>
</dbReference>
<dbReference type="InterPro" id="IPR013783">
    <property type="entry name" value="Ig-like_fold"/>
</dbReference>
<reference evidence="2" key="1">
    <citation type="journal article" date="2014" name="Int. J. Syst. Evol. Microbiol.">
        <title>Complete genome sequence of Corynebacterium casei LMG S-19264T (=DSM 44701T), isolated from a smear-ripened cheese.</title>
        <authorList>
            <consortium name="US DOE Joint Genome Institute (JGI-PGF)"/>
            <person name="Walter F."/>
            <person name="Albersmeier A."/>
            <person name="Kalinowski J."/>
            <person name="Ruckert C."/>
        </authorList>
    </citation>
    <scope>NUCLEOTIDE SEQUENCE</scope>
    <source>
        <strain evidence="2">KCTC 12988</strain>
    </source>
</reference>
<accession>A0A918TUM3</accession>
<evidence type="ECO:0000313" key="3">
    <source>
        <dbReference type="Proteomes" id="UP000644507"/>
    </source>
</evidence>
<comment type="caution">
    <text evidence="2">The sequence shown here is derived from an EMBL/GenBank/DDBJ whole genome shotgun (WGS) entry which is preliminary data.</text>
</comment>
<sequence length="874" mass="92648">MAAAAVVTFAPGFSQGGILFREEFDSYVQGSIDGQLGMGLGTTGAWEVTGNGGTFTVGPGLSGQEGLVISSNVSSNAYVAHTVPGWGTGQLWFSYLYNEATYGGHFYVSGGENYAGAFGHPWTTTWGINNEGEGVGYAPKQTYRVVALLDWDAGTTTMWVDPDPSTAPVTDPADASFDAVAHKEEAQSTTGRLRIASRCSGVIDDIIIGTEYADVALAVPEVLPVAPFAVYPTEGEIGILLDETLIWTFNGATTFDVFLWKDGESVPESPNFTTGLASYSFSDLEPRTLYNWRIDSTNEQGTTTGSVFTFVTGDGVSAILPPTGASNVPSDLALSWTSSGAVSYDVYLWEEGEEKPATPTATVMEESYPLESLEPSTNYVWEVVSNYSSGSPTTSVQFTFTSDSGVPGELLLHEEFEDYAPGDLIGQFASGVGLDPSQVWAYQAVEGTFVVGEGLSGNQGVIVTGYDADNTDSVDAKVGHTVEGWGTGVFYMSYLYNQISARGHAYLSGGGSFNGAFGHGWQSFFAIDNVTNPGNVPYAAEQTFRLVAKIDFDAGTTTMWVDPEYEFDDPAAFKTDAQLANPILIIRSAGTDFIVDDVRIGTNFASVIAELDTSVGPDLSMVRNDGNLEFTWTSEDGMIYDLVSSSDLTTAPSTWPVYEDNSEIPADGDGFNELVIPLPSDAEMFFAVKAYMPPPTALFSSDFESDNGGLVAVDYSGGSGTGWAWGGPDSNNGYGSVVDSGNDGSSNVWALNLGTFSGAGDRGFYNTDTDAGLQIAVDLTGVAEATLSFSQALDLDGSDTVAINFLDVNDSNNVVASIPITDPDPNASPWEPRMVAVPSETLGKNILIEWRVISGGLSSEFIGLYLDDISVTTP</sequence>
<protein>
    <recommendedName>
        <fullName evidence="1">Fibronectin type-III domain-containing protein</fullName>
    </recommendedName>
</protein>
<evidence type="ECO:0000259" key="1">
    <source>
        <dbReference type="PROSITE" id="PS50853"/>
    </source>
</evidence>
<organism evidence="2 3">
    <name type="scientific">Roseibacillus persicicus</name>
    <dbReference type="NCBI Taxonomy" id="454148"/>
    <lineage>
        <taxon>Bacteria</taxon>
        <taxon>Pseudomonadati</taxon>
        <taxon>Verrucomicrobiota</taxon>
        <taxon>Verrucomicrobiia</taxon>
        <taxon>Verrucomicrobiales</taxon>
        <taxon>Verrucomicrobiaceae</taxon>
        <taxon>Roseibacillus</taxon>
    </lineage>
</organism>
<dbReference type="Proteomes" id="UP000644507">
    <property type="component" value="Unassembled WGS sequence"/>
</dbReference>
<dbReference type="EMBL" id="BMXI01000015">
    <property type="protein sequence ID" value="GHC62098.1"/>
    <property type="molecule type" value="Genomic_DNA"/>
</dbReference>
<proteinExistence type="predicted"/>
<keyword evidence="3" id="KW-1185">Reference proteome</keyword>
<dbReference type="Gene3D" id="2.60.40.10">
    <property type="entry name" value="Immunoglobulins"/>
    <property type="match status" value="1"/>
</dbReference>
<reference evidence="2" key="2">
    <citation type="submission" date="2020-09" db="EMBL/GenBank/DDBJ databases">
        <authorList>
            <person name="Sun Q."/>
            <person name="Kim S."/>
        </authorList>
    </citation>
    <scope>NUCLEOTIDE SEQUENCE</scope>
    <source>
        <strain evidence="2">KCTC 12988</strain>
    </source>
</reference>
<evidence type="ECO:0000313" key="2">
    <source>
        <dbReference type="EMBL" id="GHC62098.1"/>
    </source>
</evidence>
<dbReference type="AlphaFoldDB" id="A0A918TUM3"/>
<gene>
    <name evidence="2" type="ORF">GCM10007100_31830</name>
</gene>
<feature type="domain" description="Fibronectin type-III" evidence="1">
    <location>
        <begin position="318"/>
        <end position="404"/>
    </location>
</feature>
<dbReference type="PROSITE" id="PS50853">
    <property type="entry name" value="FN3"/>
    <property type="match status" value="1"/>
</dbReference>
<dbReference type="SUPFAM" id="SSF49265">
    <property type="entry name" value="Fibronectin type III"/>
    <property type="match status" value="1"/>
</dbReference>
<dbReference type="InterPro" id="IPR036116">
    <property type="entry name" value="FN3_sf"/>
</dbReference>
<name>A0A918TUM3_9BACT</name>